<proteinExistence type="inferred from homology"/>
<dbReference type="PROSITE" id="PS00061">
    <property type="entry name" value="ADH_SHORT"/>
    <property type="match status" value="1"/>
</dbReference>
<dbReference type="GO" id="GO:0004316">
    <property type="term" value="F:3-oxoacyl-[acyl-carrier-protein] reductase (NADPH) activity"/>
    <property type="evidence" value="ECO:0007669"/>
    <property type="project" value="UniProtKB-EC"/>
</dbReference>
<dbReference type="SUPFAM" id="SSF51735">
    <property type="entry name" value="NAD(P)-binding Rossmann-fold domains"/>
    <property type="match status" value="1"/>
</dbReference>
<comment type="caution">
    <text evidence="3">The sequence shown here is derived from an EMBL/GenBank/DDBJ whole genome shotgun (WGS) entry which is preliminary data.</text>
</comment>
<dbReference type="PRINTS" id="PR00081">
    <property type="entry name" value="GDHRDH"/>
</dbReference>
<comment type="similarity">
    <text evidence="1">Belongs to the short-chain dehydrogenases/reductases (SDR) family.</text>
</comment>
<name>A0A1J5T7G5_9ZZZZ</name>
<dbReference type="AlphaFoldDB" id="A0A1J5T7G5"/>
<dbReference type="NCBIfam" id="NF006598">
    <property type="entry name" value="PRK09135.1"/>
    <property type="match status" value="1"/>
</dbReference>
<sequence>MQDKTVLVTGGAKRVGAAIVRRLHAAGANVAIHCRSSLHEALALRDELNELRPASAAAVQADLLETAALPRVIEETMRQFGRLDALVNNASSFFPTPLAEMQERDWNDLLGTNLKAPVFLAQACAAELRRRHGCIVNIVDIHAELPMHGHLLYNIAKSGLAGLTRALAQELAPQVRVNGVSPGVNIWPESGVWQDEEQRRKLVARTLLKREGEPDDIARTVQFLIADAPYITGQIIAVDGGRSINI</sequence>
<evidence type="ECO:0000313" key="3">
    <source>
        <dbReference type="EMBL" id="OIR16817.1"/>
    </source>
</evidence>
<organism evidence="3">
    <name type="scientific">mine drainage metagenome</name>
    <dbReference type="NCBI Taxonomy" id="410659"/>
    <lineage>
        <taxon>unclassified sequences</taxon>
        <taxon>metagenomes</taxon>
        <taxon>ecological metagenomes</taxon>
    </lineage>
</organism>
<protein>
    <submittedName>
        <fullName evidence="3">3-oxoacyl-[acyl-carrier-protein] reductase FabG</fullName>
        <ecNumber evidence="3">1.1.1.100</ecNumber>
    </submittedName>
</protein>
<dbReference type="Gene3D" id="3.40.50.720">
    <property type="entry name" value="NAD(P)-binding Rossmann-like Domain"/>
    <property type="match status" value="1"/>
</dbReference>
<dbReference type="PRINTS" id="PR00080">
    <property type="entry name" value="SDRFAMILY"/>
</dbReference>
<keyword evidence="2 3" id="KW-0560">Oxidoreductase</keyword>
<evidence type="ECO:0000256" key="2">
    <source>
        <dbReference type="ARBA" id="ARBA00023002"/>
    </source>
</evidence>
<dbReference type="InterPro" id="IPR002347">
    <property type="entry name" value="SDR_fam"/>
</dbReference>
<accession>A0A1J5T7G5</accession>
<dbReference type="EC" id="1.1.1.100" evidence="3"/>
<reference evidence="3" key="1">
    <citation type="submission" date="2016-10" db="EMBL/GenBank/DDBJ databases">
        <title>Sequence of Gallionella enrichment culture.</title>
        <authorList>
            <person name="Poehlein A."/>
            <person name="Muehling M."/>
            <person name="Daniel R."/>
        </authorList>
    </citation>
    <scope>NUCLEOTIDE SEQUENCE</scope>
</reference>
<dbReference type="InterPro" id="IPR020904">
    <property type="entry name" value="Sc_DH/Rdtase_CS"/>
</dbReference>
<dbReference type="PANTHER" id="PTHR43639:SF1">
    <property type="entry name" value="SHORT-CHAIN DEHYDROGENASE_REDUCTASE FAMILY PROTEIN"/>
    <property type="match status" value="1"/>
</dbReference>
<dbReference type="InterPro" id="IPR036291">
    <property type="entry name" value="NAD(P)-bd_dom_sf"/>
</dbReference>
<dbReference type="EMBL" id="MLJW01000006">
    <property type="protein sequence ID" value="OIR16817.1"/>
    <property type="molecule type" value="Genomic_DNA"/>
</dbReference>
<dbReference type="FunFam" id="3.40.50.720:FF:000084">
    <property type="entry name" value="Short-chain dehydrogenase reductase"/>
    <property type="match status" value="1"/>
</dbReference>
<dbReference type="Pfam" id="PF13561">
    <property type="entry name" value="adh_short_C2"/>
    <property type="match status" value="1"/>
</dbReference>
<evidence type="ECO:0000256" key="1">
    <source>
        <dbReference type="ARBA" id="ARBA00006484"/>
    </source>
</evidence>
<gene>
    <name evidence="3" type="primary">fabG_4</name>
    <name evidence="3" type="ORF">GALL_26370</name>
</gene>
<dbReference type="PANTHER" id="PTHR43639">
    <property type="entry name" value="OXIDOREDUCTASE, SHORT-CHAIN DEHYDROGENASE/REDUCTASE FAMILY (AFU_ORTHOLOGUE AFUA_5G02870)"/>
    <property type="match status" value="1"/>
</dbReference>